<dbReference type="InterPro" id="IPR035965">
    <property type="entry name" value="PAS-like_dom_sf"/>
</dbReference>
<dbReference type="InterPro" id="IPR022641">
    <property type="entry name" value="CheR_N"/>
</dbReference>
<dbReference type="InterPro" id="IPR036804">
    <property type="entry name" value="CheR_N_sf"/>
</dbReference>
<dbReference type="PRINTS" id="PR00996">
    <property type="entry name" value="CHERMTFRASE"/>
</dbReference>
<dbReference type="GO" id="GO:0008983">
    <property type="term" value="F:protein-glutamate O-methyltransferase activity"/>
    <property type="evidence" value="ECO:0007669"/>
    <property type="project" value="UniProtKB-EC"/>
</dbReference>
<dbReference type="SMART" id="SM00138">
    <property type="entry name" value="MeTrc"/>
    <property type="match status" value="1"/>
</dbReference>
<organism evidence="9 10">
    <name type="scientific">Chlorogloeopsis fritschii PCC 6912</name>
    <dbReference type="NCBI Taxonomy" id="211165"/>
    <lineage>
        <taxon>Bacteria</taxon>
        <taxon>Bacillati</taxon>
        <taxon>Cyanobacteriota</taxon>
        <taxon>Cyanophyceae</taxon>
        <taxon>Nostocales</taxon>
        <taxon>Chlorogloeopsidaceae</taxon>
        <taxon>Chlorogloeopsis</taxon>
    </lineage>
</organism>
<evidence type="ECO:0000256" key="3">
    <source>
        <dbReference type="ARBA" id="ARBA00022603"/>
    </source>
</evidence>
<feature type="coiled-coil region" evidence="6">
    <location>
        <begin position="411"/>
        <end position="452"/>
    </location>
</feature>
<dbReference type="InterPro" id="IPR029063">
    <property type="entry name" value="SAM-dependent_MTases_sf"/>
</dbReference>
<evidence type="ECO:0000256" key="2">
    <source>
        <dbReference type="ARBA" id="ARBA00012534"/>
    </source>
</evidence>
<dbReference type="EMBL" id="RSCJ01000044">
    <property type="protein sequence ID" value="RUR72686.1"/>
    <property type="molecule type" value="Genomic_DNA"/>
</dbReference>
<dbReference type="Gene3D" id="1.10.155.10">
    <property type="entry name" value="Chemotaxis receptor methyltransferase CheR, N-terminal domain"/>
    <property type="match status" value="1"/>
</dbReference>
<evidence type="ECO:0000313" key="10">
    <source>
        <dbReference type="Proteomes" id="UP000268857"/>
    </source>
</evidence>
<sequence>MSTSEVNPEFDALLHYLKQNCGYDLTGYKPDSLMRRLQRRMQQLGIENYTSYLQYLQAHPQECAPLLDTILINFSGFFRDRNAWDYLANTIIPQIITSKQPYERIRVWSAGCASGQEVYTLVMLLVEILGIEQYLQRVQLFATDIDEVALKQAQQGIYNENEVADIPTQLLSKYFEQTEQGYVFCPQLRRSIIFGRHNLAVDAPMSKIDLLVCRNVLIYFKRETQASILVRFHFALTDKGFLFLGNSESLLNDRQIFIPVSLKHRIYTKGEKLGLDEHLLILPQTHNRKVVDPLTTKIHIWQAAFKTSPFAQLAVSYGGCLIVANEQAYALFGLTNSNIGALVRDLEIGQIVNSWALMRQLNRDRHPFSLKNIKWVNDNGTTYLDIHITPILDPEGKLLGANLTFIDVTQYIYLKDEIERLNSTLARVTQELHLTKEVLNSTKQELNNTQKESKNIH</sequence>
<gene>
    <name evidence="9" type="ORF">PCC6912_61520</name>
</gene>
<dbReference type="PANTHER" id="PTHR24422:SF10">
    <property type="entry name" value="CHEMOTAXIS PROTEIN METHYLTRANSFERASE 2"/>
    <property type="match status" value="1"/>
</dbReference>
<evidence type="ECO:0000256" key="1">
    <source>
        <dbReference type="ARBA" id="ARBA00001541"/>
    </source>
</evidence>
<reference evidence="9 10" key="1">
    <citation type="journal article" date="2019" name="Genome Biol. Evol.">
        <title>Day and night: Metabolic profiles and evolutionary relationships of six axenic non-marine cyanobacteria.</title>
        <authorList>
            <person name="Will S.E."/>
            <person name="Henke P."/>
            <person name="Boedeker C."/>
            <person name="Huang S."/>
            <person name="Brinkmann H."/>
            <person name="Rohde M."/>
            <person name="Jarek M."/>
            <person name="Friedl T."/>
            <person name="Seufert S."/>
            <person name="Schumacher M."/>
            <person name="Overmann J."/>
            <person name="Neumann-Schaal M."/>
            <person name="Petersen J."/>
        </authorList>
    </citation>
    <scope>NUCLEOTIDE SEQUENCE [LARGE SCALE GENOMIC DNA]</scope>
    <source>
        <strain evidence="9 10">PCC 6912</strain>
    </source>
</reference>
<dbReference type="InterPro" id="IPR000700">
    <property type="entry name" value="PAS-assoc_C"/>
</dbReference>
<keyword evidence="4" id="KW-0808">Transferase</keyword>
<evidence type="ECO:0000313" key="9">
    <source>
        <dbReference type="EMBL" id="RUR72686.1"/>
    </source>
</evidence>
<dbReference type="SUPFAM" id="SSF55785">
    <property type="entry name" value="PYP-like sensor domain (PAS domain)"/>
    <property type="match status" value="1"/>
</dbReference>
<dbReference type="InterPro" id="IPR022642">
    <property type="entry name" value="CheR_C"/>
</dbReference>
<comment type="catalytic activity">
    <reaction evidence="1">
        <text>L-glutamyl-[protein] + S-adenosyl-L-methionine = [protein]-L-glutamate 5-O-methyl ester + S-adenosyl-L-homocysteine</text>
        <dbReference type="Rhea" id="RHEA:24452"/>
        <dbReference type="Rhea" id="RHEA-COMP:10208"/>
        <dbReference type="Rhea" id="RHEA-COMP:10311"/>
        <dbReference type="ChEBI" id="CHEBI:29973"/>
        <dbReference type="ChEBI" id="CHEBI:57856"/>
        <dbReference type="ChEBI" id="CHEBI:59789"/>
        <dbReference type="ChEBI" id="CHEBI:82795"/>
        <dbReference type="EC" id="2.1.1.80"/>
    </reaction>
</comment>
<keyword evidence="5" id="KW-0949">S-adenosyl-L-methionine</keyword>
<dbReference type="Pfam" id="PF01739">
    <property type="entry name" value="CheR"/>
    <property type="match status" value="1"/>
</dbReference>
<dbReference type="PROSITE" id="PS50113">
    <property type="entry name" value="PAC"/>
    <property type="match status" value="1"/>
</dbReference>
<protein>
    <recommendedName>
        <fullName evidence="2">protein-glutamate O-methyltransferase</fullName>
        <ecNumber evidence="2">2.1.1.80</ecNumber>
    </recommendedName>
</protein>
<proteinExistence type="predicted"/>
<keyword evidence="6" id="KW-0175">Coiled coil</keyword>
<dbReference type="AlphaFoldDB" id="A0A3S0XLE0"/>
<dbReference type="OrthoDB" id="9799157at2"/>
<dbReference type="InterPro" id="IPR000780">
    <property type="entry name" value="CheR_MeTrfase"/>
</dbReference>
<dbReference type="RefSeq" id="WP_016876296.1">
    <property type="nucleotide sequence ID" value="NZ_AJLN01000071.1"/>
</dbReference>
<dbReference type="Proteomes" id="UP000268857">
    <property type="component" value="Unassembled WGS sequence"/>
</dbReference>
<dbReference type="SUPFAM" id="SSF47757">
    <property type="entry name" value="Chemotaxis receptor methyltransferase CheR, N-terminal domain"/>
    <property type="match status" value="1"/>
</dbReference>
<dbReference type="PANTHER" id="PTHR24422">
    <property type="entry name" value="CHEMOTAXIS PROTEIN METHYLTRANSFERASE"/>
    <property type="match status" value="1"/>
</dbReference>
<name>A0A3S0XLE0_CHLFR</name>
<comment type="caution">
    <text evidence="9">The sequence shown here is derived from an EMBL/GenBank/DDBJ whole genome shotgun (WGS) entry which is preliminary data.</text>
</comment>
<feature type="domain" description="PAC" evidence="7">
    <location>
        <begin position="366"/>
        <end position="420"/>
    </location>
</feature>
<keyword evidence="10" id="KW-1185">Reference proteome</keyword>
<evidence type="ECO:0000256" key="5">
    <source>
        <dbReference type="ARBA" id="ARBA00022691"/>
    </source>
</evidence>
<evidence type="ECO:0000259" key="7">
    <source>
        <dbReference type="PROSITE" id="PS50113"/>
    </source>
</evidence>
<evidence type="ECO:0000259" key="8">
    <source>
        <dbReference type="PROSITE" id="PS50123"/>
    </source>
</evidence>
<dbReference type="Gene3D" id="3.30.450.20">
    <property type="entry name" value="PAS domain"/>
    <property type="match status" value="1"/>
</dbReference>
<keyword evidence="3" id="KW-0489">Methyltransferase</keyword>
<dbReference type="InterPro" id="IPR050903">
    <property type="entry name" value="Bact_Chemotaxis_MeTrfase"/>
</dbReference>
<dbReference type="EC" id="2.1.1.80" evidence="2"/>
<evidence type="ECO:0000256" key="6">
    <source>
        <dbReference type="SAM" id="Coils"/>
    </source>
</evidence>
<dbReference type="Gene3D" id="3.40.50.150">
    <property type="entry name" value="Vaccinia Virus protein VP39"/>
    <property type="match status" value="1"/>
</dbReference>
<dbReference type="SUPFAM" id="SSF53335">
    <property type="entry name" value="S-adenosyl-L-methionine-dependent methyltransferases"/>
    <property type="match status" value="1"/>
</dbReference>
<dbReference type="PROSITE" id="PS50123">
    <property type="entry name" value="CHER"/>
    <property type="match status" value="1"/>
</dbReference>
<evidence type="ECO:0000256" key="4">
    <source>
        <dbReference type="ARBA" id="ARBA00022679"/>
    </source>
</evidence>
<accession>A0A3S0XLE0</accession>
<dbReference type="STRING" id="211165.GCA_000317285_02562"/>
<dbReference type="GO" id="GO:0032259">
    <property type="term" value="P:methylation"/>
    <property type="evidence" value="ECO:0007669"/>
    <property type="project" value="UniProtKB-KW"/>
</dbReference>
<dbReference type="Pfam" id="PF03705">
    <property type="entry name" value="CheR_N"/>
    <property type="match status" value="1"/>
</dbReference>
<feature type="domain" description="CheR-type methyltransferase" evidence="8">
    <location>
        <begin position="1"/>
        <end position="250"/>
    </location>
</feature>